<evidence type="ECO:0000259" key="8">
    <source>
        <dbReference type="PROSITE" id="PS50249"/>
    </source>
</evidence>
<gene>
    <name evidence="9" type="primary">radC</name>
    <name evidence="9" type="ORF">GOQ27_01820</name>
</gene>
<dbReference type="RefSeq" id="WP_203365109.1">
    <property type="nucleotide sequence ID" value="NZ_WSFT01000013.1"/>
</dbReference>
<dbReference type="GO" id="GO:0008237">
    <property type="term" value="F:metallopeptidase activity"/>
    <property type="evidence" value="ECO:0007669"/>
    <property type="project" value="UniProtKB-KW"/>
</dbReference>
<dbReference type="InterPro" id="IPR020891">
    <property type="entry name" value="UPF0758_CS"/>
</dbReference>
<name>A0A942UQ14_9FIRM</name>
<proteinExistence type="inferred from homology"/>
<dbReference type="InterPro" id="IPR001405">
    <property type="entry name" value="UPF0758"/>
</dbReference>
<dbReference type="CDD" id="cd08071">
    <property type="entry name" value="MPN_DUF2466"/>
    <property type="match status" value="1"/>
</dbReference>
<dbReference type="EMBL" id="WSFT01000013">
    <property type="protein sequence ID" value="MBS4537179.1"/>
    <property type="molecule type" value="Genomic_DNA"/>
</dbReference>
<dbReference type="GO" id="GO:0046872">
    <property type="term" value="F:metal ion binding"/>
    <property type="evidence" value="ECO:0007669"/>
    <property type="project" value="UniProtKB-KW"/>
</dbReference>
<dbReference type="Proteomes" id="UP000724672">
    <property type="component" value="Unassembled WGS sequence"/>
</dbReference>
<dbReference type="NCBIfam" id="TIGR00608">
    <property type="entry name" value="radc"/>
    <property type="match status" value="1"/>
</dbReference>
<dbReference type="Pfam" id="PF20582">
    <property type="entry name" value="UPF0758_N"/>
    <property type="match status" value="1"/>
</dbReference>
<evidence type="ECO:0000256" key="3">
    <source>
        <dbReference type="ARBA" id="ARBA00022723"/>
    </source>
</evidence>
<reference evidence="9" key="1">
    <citation type="submission" date="2019-12" db="EMBL/GenBank/DDBJ databases">
        <title>Clostridiaceae gen. nov. sp. nov., isolated from sediment in Xinjiang, China.</title>
        <authorList>
            <person name="Zhang R."/>
        </authorList>
    </citation>
    <scope>NUCLEOTIDE SEQUENCE</scope>
    <source>
        <strain evidence="9">D2Q-11</strain>
    </source>
</reference>
<keyword evidence="3" id="KW-0479">Metal-binding</keyword>
<keyword evidence="2" id="KW-0645">Protease</keyword>
<evidence type="ECO:0000256" key="5">
    <source>
        <dbReference type="ARBA" id="ARBA00022833"/>
    </source>
</evidence>
<keyword evidence="6" id="KW-0482">Metalloprotease</keyword>
<dbReference type="PANTHER" id="PTHR30471:SF3">
    <property type="entry name" value="UPF0758 PROTEIN YEES-RELATED"/>
    <property type="match status" value="1"/>
</dbReference>
<evidence type="ECO:0000256" key="2">
    <source>
        <dbReference type="ARBA" id="ARBA00022670"/>
    </source>
</evidence>
<comment type="caution">
    <text evidence="9">The sequence shown here is derived from an EMBL/GenBank/DDBJ whole genome shotgun (WGS) entry which is preliminary data.</text>
</comment>
<feature type="domain" description="MPN" evidence="8">
    <location>
        <begin position="109"/>
        <end position="231"/>
    </location>
</feature>
<keyword evidence="5" id="KW-0862">Zinc</keyword>
<evidence type="ECO:0000256" key="6">
    <source>
        <dbReference type="ARBA" id="ARBA00023049"/>
    </source>
</evidence>
<evidence type="ECO:0000313" key="10">
    <source>
        <dbReference type="Proteomes" id="UP000724672"/>
    </source>
</evidence>
<evidence type="ECO:0000256" key="4">
    <source>
        <dbReference type="ARBA" id="ARBA00022801"/>
    </source>
</evidence>
<dbReference type="InterPro" id="IPR046778">
    <property type="entry name" value="UPF0758_N"/>
</dbReference>
<dbReference type="GO" id="GO:0006508">
    <property type="term" value="P:proteolysis"/>
    <property type="evidence" value="ECO:0007669"/>
    <property type="project" value="UniProtKB-KW"/>
</dbReference>
<dbReference type="PROSITE" id="PS50249">
    <property type="entry name" value="MPN"/>
    <property type="match status" value="1"/>
</dbReference>
<dbReference type="InterPro" id="IPR037518">
    <property type="entry name" value="MPN"/>
</dbReference>
<accession>A0A942UQ14</accession>
<comment type="similarity">
    <text evidence="1 7">Belongs to the UPF0758 family.</text>
</comment>
<dbReference type="NCBIfam" id="NF000642">
    <property type="entry name" value="PRK00024.1"/>
    <property type="match status" value="1"/>
</dbReference>
<keyword evidence="10" id="KW-1185">Reference proteome</keyword>
<evidence type="ECO:0000313" key="9">
    <source>
        <dbReference type="EMBL" id="MBS4537179.1"/>
    </source>
</evidence>
<dbReference type="PANTHER" id="PTHR30471">
    <property type="entry name" value="DNA REPAIR PROTEIN RADC"/>
    <property type="match status" value="1"/>
</dbReference>
<protein>
    <submittedName>
        <fullName evidence="9">DNA repair protein RadC</fullName>
    </submittedName>
</protein>
<dbReference type="AlphaFoldDB" id="A0A942UQ14"/>
<dbReference type="Pfam" id="PF04002">
    <property type="entry name" value="RadC"/>
    <property type="match status" value="1"/>
</dbReference>
<dbReference type="Gene3D" id="3.40.140.10">
    <property type="entry name" value="Cytidine Deaminase, domain 2"/>
    <property type="match status" value="1"/>
</dbReference>
<evidence type="ECO:0000256" key="1">
    <source>
        <dbReference type="ARBA" id="ARBA00010243"/>
    </source>
</evidence>
<organism evidence="9 10">
    <name type="scientific">Anaeromonas frigoriresistens</name>
    <dbReference type="NCBI Taxonomy" id="2683708"/>
    <lineage>
        <taxon>Bacteria</taxon>
        <taxon>Bacillati</taxon>
        <taxon>Bacillota</taxon>
        <taxon>Tissierellia</taxon>
        <taxon>Tissierellales</taxon>
        <taxon>Thermohalobacteraceae</taxon>
        <taxon>Anaeromonas</taxon>
    </lineage>
</organism>
<evidence type="ECO:0000256" key="7">
    <source>
        <dbReference type="RuleBase" id="RU003797"/>
    </source>
</evidence>
<dbReference type="PROSITE" id="PS01302">
    <property type="entry name" value="UPF0758"/>
    <property type="match status" value="1"/>
</dbReference>
<keyword evidence="4" id="KW-0378">Hydrolase</keyword>
<dbReference type="InterPro" id="IPR025657">
    <property type="entry name" value="RadC_JAB"/>
</dbReference>
<sequence length="231" mass="26167">MEERTGYTIKQLPLDERPREKLYDKGPKELSNTELLAIIIRTGNRKQSAIDLARGVLHLEGDALQFLRNATMEELTKLQGIGKCKAAQILAAVELGKRISSKDIIKPRKITSPQDVSDYMMEEMKDYKKEFFKTIMLDTKNNIICYEDISVGSLNSSIVHPREVFNRAIKRSSASIILVHNHPSGDPTPSKEDINITRRLIEAGQIIGIRVLDHIIVGNKKYISLKEEDII</sequence>